<protein>
    <recommendedName>
        <fullName evidence="3">Phage membrane protein</fullName>
    </recommendedName>
</protein>
<evidence type="ECO:0000313" key="1">
    <source>
        <dbReference type="EMBL" id="VEI71011.1"/>
    </source>
</evidence>
<sequence>MDTVEELHGTYFYKGMYNLNAGELFFWIFVEEAQKQLRVSDIVVLALIILGQPFKGTRRKPGNTTKGTSILSENLRRWINIETGKQLPTLTNGSIKRLKFSYVTNLGAFVGRWIPLLGSVFIANDVSTIAWKTTTTYNLIARKEDKLWG</sequence>
<reference evidence="1 2" key="1">
    <citation type="submission" date="2018-12" db="EMBL/GenBank/DDBJ databases">
        <authorList>
            <consortium name="Pathogen Informatics"/>
        </authorList>
    </citation>
    <scope>NUCLEOTIDE SEQUENCE [LARGE SCALE GENOMIC DNA]</scope>
    <source>
        <strain evidence="1 2">NCTC10036</strain>
    </source>
</reference>
<dbReference type="Pfam" id="PF26636">
    <property type="entry name" value="DUF8209"/>
    <property type="match status" value="1"/>
</dbReference>
<dbReference type="NCBIfam" id="NF045926">
    <property type="entry name" value="STM2901_fam"/>
    <property type="match status" value="1"/>
</dbReference>
<dbReference type="RefSeq" id="WP_126532864.1">
    <property type="nucleotide sequence ID" value="NZ_LR134493.1"/>
</dbReference>
<evidence type="ECO:0008006" key="3">
    <source>
        <dbReference type="Google" id="ProtNLM"/>
    </source>
</evidence>
<proteinExistence type="predicted"/>
<name>A0A3S5AUP9_SERRU</name>
<dbReference type="InterPro" id="IPR058064">
    <property type="entry name" value="STM2901-like"/>
</dbReference>
<accession>A0A3S5AUP9</accession>
<organism evidence="1 2">
    <name type="scientific">Serratia rubidaea</name>
    <name type="common">Serratia marinorubra</name>
    <dbReference type="NCBI Taxonomy" id="61652"/>
    <lineage>
        <taxon>Bacteria</taxon>
        <taxon>Pseudomonadati</taxon>
        <taxon>Pseudomonadota</taxon>
        <taxon>Gammaproteobacteria</taxon>
        <taxon>Enterobacterales</taxon>
        <taxon>Yersiniaceae</taxon>
        <taxon>Serratia</taxon>
    </lineage>
</organism>
<dbReference type="Proteomes" id="UP000281904">
    <property type="component" value="Chromosome"/>
</dbReference>
<dbReference type="EMBL" id="LR134493">
    <property type="protein sequence ID" value="VEI71011.1"/>
    <property type="molecule type" value="Genomic_DNA"/>
</dbReference>
<evidence type="ECO:0000313" key="2">
    <source>
        <dbReference type="Proteomes" id="UP000281904"/>
    </source>
</evidence>
<dbReference type="AlphaFoldDB" id="A0A3S5AUP9"/>
<gene>
    <name evidence="1" type="ORF">NCTC10036_04195</name>
</gene>
<dbReference type="InterPro" id="IPR058522">
    <property type="entry name" value="DUF8209"/>
</dbReference>